<dbReference type="InterPro" id="IPR050695">
    <property type="entry name" value="N-acetylmuramoyl_amidase_3"/>
</dbReference>
<dbReference type="PANTHER" id="PTHR30404:SF0">
    <property type="entry name" value="N-ACETYLMURAMOYL-L-ALANINE AMIDASE AMIC"/>
    <property type="match status" value="1"/>
</dbReference>
<evidence type="ECO:0000313" key="5">
    <source>
        <dbReference type="Proteomes" id="UP000824229"/>
    </source>
</evidence>
<dbReference type="InterPro" id="IPR002508">
    <property type="entry name" value="MurNAc-LAA_cat"/>
</dbReference>
<dbReference type="EMBL" id="JAHLFQ010000038">
    <property type="protein sequence ID" value="MBU3803523.1"/>
    <property type="molecule type" value="Genomic_DNA"/>
</dbReference>
<name>A0A9E2NML3_9FIRM</name>
<evidence type="ECO:0000256" key="2">
    <source>
        <dbReference type="SAM" id="MobiDB-lite"/>
    </source>
</evidence>
<protein>
    <submittedName>
        <fullName evidence="4">N-acetylmuramoyl-L-alanine amidase</fullName>
    </submittedName>
</protein>
<comment type="caution">
    <text evidence="4">The sequence shown here is derived from an EMBL/GenBank/DDBJ whole genome shotgun (WGS) entry which is preliminary data.</text>
</comment>
<dbReference type="SMART" id="SM00646">
    <property type="entry name" value="Ami_3"/>
    <property type="match status" value="1"/>
</dbReference>
<dbReference type="Pfam" id="PF01520">
    <property type="entry name" value="Amidase_3"/>
    <property type="match status" value="1"/>
</dbReference>
<evidence type="ECO:0000259" key="3">
    <source>
        <dbReference type="SMART" id="SM00646"/>
    </source>
</evidence>
<dbReference type="Gene3D" id="3.40.630.40">
    <property type="entry name" value="Zn-dependent exopeptidases"/>
    <property type="match status" value="1"/>
</dbReference>
<feature type="domain" description="MurNAc-LAA" evidence="3">
    <location>
        <begin position="109"/>
        <end position="227"/>
    </location>
</feature>
<sequence>MKKAIVYFMLGTILLGQIKPMYAKENFVVCIDPGHQAKGDPKGEPVAPGSGSRKARVASGTAGVGTKKPEYAVNMEAGLILKGLLEQKGYKVVMTRETNDVNISNVERAQVANNAKADMTIRLHCDSIANSGKSGAVLIVPSKTGKYTAGIYPASFKYAECLKKALQDSGVKVNGIFERSDMTGFNWSQVPVVIFEMGFMSNWNEDRMLCDPNYQTKLMQAVVTAIDAYHASLGQ</sequence>
<organism evidence="4 5">
    <name type="scientific">Candidatus Cellulosilyticum pullistercoris</name>
    <dbReference type="NCBI Taxonomy" id="2838521"/>
    <lineage>
        <taxon>Bacteria</taxon>
        <taxon>Bacillati</taxon>
        <taxon>Bacillota</taxon>
        <taxon>Clostridia</taxon>
        <taxon>Lachnospirales</taxon>
        <taxon>Cellulosilyticaceae</taxon>
        <taxon>Cellulosilyticum</taxon>
    </lineage>
</organism>
<dbReference type="Proteomes" id="UP000824229">
    <property type="component" value="Unassembled WGS sequence"/>
</dbReference>
<evidence type="ECO:0000313" key="4">
    <source>
        <dbReference type="EMBL" id="MBU3803523.1"/>
    </source>
</evidence>
<evidence type="ECO:0000256" key="1">
    <source>
        <dbReference type="ARBA" id="ARBA00022801"/>
    </source>
</evidence>
<accession>A0A9E2NML3</accession>
<gene>
    <name evidence="4" type="ORF">H9872_02030</name>
</gene>
<reference evidence="4" key="2">
    <citation type="submission" date="2021-04" db="EMBL/GenBank/DDBJ databases">
        <authorList>
            <person name="Gilroy R."/>
        </authorList>
    </citation>
    <scope>NUCLEOTIDE SEQUENCE</scope>
    <source>
        <strain evidence="4">B5-657</strain>
    </source>
</reference>
<reference evidence="4" key="1">
    <citation type="journal article" date="2021" name="PeerJ">
        <title>Extensive microbial diversity within the chicken gut microbiome revealed by metagenomics and culture.</title>
        <authorList>
            <person name="Gilroy R."/>
            <person name="Ravi A."/>
            <person name="Getino M."/>
            <person name="Pursley I."/>
            <person name="Horton D.L."/>
            <person name="Alikhan N.F."/>
            <person name="Baker D."/>
            <person name="Gharbi K."/>
            <person name="Hall N."/>
            <person name="Watson M."/>
            <person name="Adriaenssens E.M."/>
            <person name="Foster-Nyarko E."/>
            <person name="Jarju S."/>
            <person name="Secka A."/>
            <person name="Antonio M."/>
            <person name="Oren A."/>
            <person name="Chaudhuri R.R."/>
            <person name="La Ragione R."/>
            <person name="Hildebrand F."/>
            <person name="Pallen M.J."/>
        </authorList>
    </citation>
    <scope>NUCLEOTIDE SEQUENCE</scope>
    <source>
        <strain evidence="4">B5-657</strain>
    </source>
</reference>
<dbReference type="CDD" id="cd02696">
    <property type="entry name" value="MurNAc-LAA"/>
    <property type="match status" value="1"/>
</dbReference>
<dbReference type="GO" id="GO:0030288">
    <property type="term" value="C:outer membrane-bounded periplasmic space"/>
    <property type="evidence" value="ECO:0007669"/>
    <property type="project" value="TreeGrafter"/>
</dbReference>
<dbReference type="AlphaFoldDB" id="A0A9E2NML3"/>
<dbReference type="GO" id="GO:0008745">
    <property type="term" value="F:N-acetylmuramoyl-L-alanine amidase activity"/>
    <property type="evidence" value="ECO:0007669"/>
    <property type="project" value="InterPro"/>
</dbReference>
<dbReference type="PANTHER" id="PTHR30404">
    <property type="entry name" value="N-ACETYLMURAMOYL-L-ALANINE AMIDASE"/>
    <property type="match status" value="1"/>
</dbReference>
<keyword evidence="1" id="KW-0378">Hydrolase</keyword>
<dbReference type="GO" id="GO:0009253">
    <property type="term" value="P:peptidoglycan catabolic process"/>
    <property type="evidence" value="ECO:0007669"/>
    <property type="project" value="InterPro"/>
</dbReference>
<feature type="region of interest" description="Disordered" evidence="2">
    <location>
        <begin position="36"/>
        <end position="60"/>
    </location>
</feature>
<proteinExistence type="predicted"/>
<dbReference type="SUPFAM" id="SSF53187">
    <property type="entry name" value="Zn-dependent exopeptidases"/>
    <property type="match status" value="1"/>
</dbReference>